<feature type="compositionally biased region" description="Pro residues" evidence="1">
    <location>
        <begin position="174"/>
        <end position="191"/>
    </location>
</feature>
<feature type="region of interest" description="Disordered" evidence="1">
    <location>
        <begin position="60"/>
        <end position="122"/>
    </location>
</feature>
<proteinExistence type="predicted"/>
<evidence type="ECO:0000313" key="2">
    <source>
        <dbReference type="EMBL" id="AMW08519.1"/>
    </source>
</evidence>
<gene>
    <name evidence="2" type="ORF">A4E84_02670</name>
</gene>
<feature type="compositionally biased region" description="Basic residues" evidence="1">
    <location>
        <begin position="197"/>
        <end position="210"/>
    </location>
</feature>
<sequence length="210" mass="22488">MDTAVPVISRMRDPIGADARLALDLALTIRHDGNGGVTDHVTARVNLTAWARAHPEVLPRTARNRSGHTDTPAVTADSARRGDREDTATGTARHRGRRPVMAALPGAPPTPRGSPPGASCGPPVRALFARAVRPGEPSSADAGRLMRWRETVRLLDEAAARTPAVLVLDWPEDTPAPPPSRSWTGPKPPGRPADARTRRRRPHHGPRATP</sequence>
<evidence type="ECO:0000256" key="1">
    <source>
        <dbReference type="SAM" id="MobiDB-lite"/>
    </source>
</evidence>
<reference evidence="3" key="1">
    <citation type="submission" date="2016-04" db="EMBL/GenBank/DDBJ databases">
        <authorList>
            <person name="Zhang B."/>
        </authorList>
    </citation>
    <scope>NUCLEOTIDE SEQUENCE [LARGE SCALE GENOMIC DNA]</scope>
    <source>
        <strain evidence="3">S10</strain>
    </source>
</reference>
<name>A0A143BUL6_9ACTN</name>
<accession>A0A143BUL6</accession>
<feature type="compositionally biased region" description="Basic and acidic residues" evidence="1">
    <location>
        <begin position="78"/>
        <end position="87"/>
    </location>
</feature>
<feature type="region of interest" description="Disordered" evidence="1">
    <location>
        <begin position="166"/>
        <end position="210"/>
    </location>
</feature>
<dbReference type="EMBL" id="CP015098">
    <property type="protein sequence ID" value="AMW08519.1"/>
    <property type="molecule type" value="Genomic_DNA"/>
</dbReference>
<dbReference type="KEGG" id="stsi:A4E84_02670"/>
<evidence type="ECO:0000313" key="3">
    <source>
        <dbReference type="Proteomes" id="UP000076096"/>
    </source>
</evidence>
<organism evidence="2 3">
    <name type="scientific">Streptomyces qaidamensis</name>
    <dbReference type="NCBI Taxonomy" id="1783515"/>
    <lineage>
        <taxon>Bacteria</taxon>
        <taxon>Bacillati</taxon>
        <taxon>Actinomycetota</taxon>
        <taxon>Actinomycetes</taxon>
        <taxon>Kitasatosporales</taxon>
        <taxon>Streptomycetaceae</taxon>
        <taxon>Streptomyces</taxon>
        <taxon>Streptomyces aurantiacus group</taxon>
    </lineage>
</organism>
<dbReference type="AlphaFoldDB" id="A0A143BUL6"/>
<dbReference type="Proteomes" id="UP000076096">
    <property type="component" value="Chromosome"/>
</dbReference>
<dbReference type="RefSeq" id="WP_062924988.1">
    <property type="nucleotide sequence ID" value="NZ_CP015098.1"/>
</dbReference>
<keyword evidence="3" id="KW-1185">Reference proteome</keyword>
<dbReference type="STRING" id="1783515.A4E84_02670"/>
<protein>
    <submittedName>
        <fullName evidence="2">Uncharacterized protein</fullName>
    </submittedName>
</protein>